<evidence type="ECO:0000256" key="7">
    <source>
        <dbReference type="ARBA" id="ARBA00023136"/>
    </source>
</evidence>
<feature type="coiled-coil region" evidence="8">
    <location>
        <begin position="39"/>
        <end position="66"/>
    </location>
</feature>
<keyword evidence="6" id="KW-0902">Two-component regulatory system</keyword>
<evidence type="ECO:0000256" key="1">
    <source>
        <dbReference type="ARBA" id="ARBA00000085"/>
    </source>
</evidence>
<evidence type="ECO:0000256" key="6">
    <source>
        <dbReference type="ARBA" id="ARBA00023012"/>
    </source>
</evidence>
<dbReference type="PRINTS" id="PR00344">
    <property type="entry name" value="BCTRLSENSOR"/>
</dbReference>
<evidence type="ECO:0000256" key="4">
    <source>
        <dbReference type="ARBA" id="ARBA00022679"/>
    </source>
</evidence>
<evidence type="ECO:0000256" key="8">
    <source>
        <dbReference type="SAM" id="Coils"/>
    </source>
</evidence>
<evidence type="ECO:0000256" key="5">
    <source>
        <dbReference type="ARBA" id="ARBA00022777"/>
    </source>
</evidence>
<dbReference type="EC" id="2.7.13.3" evidence="2"/>
<protein>
    <recommendedName>
        <fullName evidence="2">histidine kinase</fullName>
        <ecNumber evidence="2">2.7.13.3</ecNumber>
    </recommendedName>
</protein>
<comment type="caution">
    <text evidence="10">The sequence shown here is derived from an EMBL/GenBank/DDBJ whole genome shotgun (WGS) entry which is preliminary data.</text>
</comment>
<dbReference type="SMART" id="SM00388">
    <property type="entry name" value="HisKA"/>
    <property type="match status" value="1"/>
</dbReference>
<dbReference type="Gene3D" id="1.10.287.130">
    <property type="match status" value="1"/>
</dbReference>
<dbReference type="PROSITE" id="PS50109">
    <property type="entry name" value="HIS_KIN"/>
    <property type="match status" value="1"/>
</dbReference>
<dbReference type="Pfam" id="PF02518">
    <property type="entry name" value="HATPase_c"/>
    <property type="match status" value="1"/>
</dbReference>
<dbReference type="SUPFAM" id="SSF55874">
    <property type="entry name" value="ATPase domain of HSP90 chaperone/DNA topoisomerase II/histidine kinase"/>
    <property type="match status" value="1"/>
</dbReference>
<dbReference type="PANTHER" id="PTHR45453:SF1">
    <property type="entry name" value="PHOSPHATE REGULON SENSOR PROTEIN PHOR"/>
    <property type="match status" value="1"/>
</dbReference>
<keyword evidence="11" id="KW-1185">Reference proteome</keyword>
<reference evidence="10 11" key="1">
    <citation type="submission" date="2020-08" db="EMBL/GenBank/DDBJ databases">
        <title>Genomic Encyclopedia of Type Strains, Phase IV (KMG-IV): sequencing the most valuable type-strain genomes for metagenomic binning, comparative biology and taxonomic classification.</title>
        <authorList>
            <person name="Goeker M."/>
        </authorList>
    </citation>
    <scope>NUCLEOTIDE SEQUENCE [LARGE SCALE GENOMIC DNA]</scope>
    <source>
        <strain evidence="10 11">DSM 22368</strain>
    </source>
</reference>
<keyword evidence="5 10" id="KW-0418">Kinase</keyword>
<keyword evidence="4 10" id="KW-0808">Transferase</keyword>
<keyword evidence="8" id="KW-0175">Coiled coil</keyword>
<dbReference type="CDD" id="cd00130">
    <property type="entry name" value="PAS"/>
    <property type="match status" value="1"/>
</dbReference>
<sequence>MPSPTALDVSALAKSNIAFDFNPDVARLQEAFTQFNELSQHLAESYQLLEDRVTELTDELNSVSQQRIQELAEKEQLASRLETLLSVLPGGVVVLDDKGLVRQCNPAATLLLGEDINGRLWRDIVQNCFSPRQNDGHEVSTRDGRFFSIATSSIDEGGQIILLTDQTPTRKLQAELSRHERLSAMGRMVSALAHQIRTPLSTAMLYAGHLSSGQLSPEKSNQFANKLMGRLSHLEQQVQDMLLFAKGELPLNDTIDLNDLCQGVREAMEEPLSSSESHCHFIPAENECYLRCNREALIGAILNLANNAIQAVTKNAQLTVEFIVGEEAVQIVVSDQGPGIEQADVKKVQELFYTTKSHGTGLGLAVVHSVAKAHGGHFELSSALGQGASATIQLPLLQHS</sequence>
<dbReference type="CDD" id="cd00082">
    <property type="entry name" value="HisKA"/>
    <property type="match status" value="1"/>
</dbReference>
<dbReference type="SUPFAM" id="SSF47384">
    <property type="entry name" value="Homodimeric domain of signal transducing histidine kinase"/>
    <property type="match status" value="1"/>
</dbReference>
<dbReference type="InterPro" id="IPR003661">
    <property type="entry name" value="HisK_dim/P_dom"/>
</dbReference>
<dbReference type="InterPro" id="IPR036890">
    <property type="entry name" value="HATPase_C_sf"/>
</dbReference>
<evidence type="ECO:0000256" key="2">
    <source>
        <dbReference type="ARBA" id="ARBA00012438"/>
    </source>
</evidence>
<evidence type="ECO:0000259" key="9">
    <source>
        <dbReference type="PROSITE" id="PS50109"/>
    </source>
</evidence>
<proteinExistence type="predicted"/>
<organism evidence="10 11">
    <name type="scientific">Pseudoteredinibacter isoporae</name>
    <dbReference type="NCBI Taxonomy" id="570281"/>
    <lineage>
        <taxon>Bacteria</taxon>
        <taxon>Pseudomonadati</taxon>
        <taxon>Pseudomonadota</taxon>
        <taxon>Gammaproteobacteria</taxon>
        <taxon>Cellvibrionales</taxon>
        <taxon>Cellvibrionaceae</taxon>
        <taxon>Pseudoteredinibacter</taxon>
    </lineage>
</organism>
<dbReference type="InterPro" id="IPR035965">
    <property type="entry name" value="PAS-like_dom_sf"/>
</dbReference>
<dbReference type="Gene3D" id="3.30.450.20">
    <property type="entry name" value="PAS domain"/>
    <property type="match status" value="1"/>
</dbReference>
<gene>
    <name evidence="10" type="ORF">HNR48_003781</name>
</gene>
<dbReference type="Gene3D" id="3.30.565.10">
    <property type="entry name" value="Histidine kinase-like ATPase, C-terminal domain"/>
    <property type="match status" value="1"/>
</dbReference>
<dbReference type="SMART" id="SM00387">
    <property type="entry name" value="HATPase_c"/>
    <property type="match status" value="1"/>
</dbReference>
<evidence type="ECO:0000313" key="10">
    <source>
        <dbReference type="EMBL" id="MBB6523479.1"/>
    </source>
</evidence>
<dbReference type="SUPFAM" id="SSF55785">
    <property type="entry name" value="PYP-like sensor domain (PAS domain)"/>
    <property type="match status" value="1"/>
</dbReference>
<dbReference type="InterPro" id="IPR000014">
    <property type="entry name" value="PAS"/>
</dbReference>
<keyword evidence="7" id="KW-0472">Membrane</keyword>
<dbReference type="GO" id="GO:0016036">
    <property type="term" value="P:cellular response to phosphate starvation"/>
    <property type="evidence" value="ECO:0007669"/>
    <property type="project" value="TreeGrafter"/>
</dbReference>
<evidence type="ECO:0000313" key="11">
    <source>
        <dbReference type="Proteomes" id="UP000528457"/>
    </source>
</evidence>
<dbReference type="InterPro" id="IPR005467">
    <property type="entry name" value="His_kinase_dom"/>
</dbReference>
<name>A0A7X0JWF2_9GAMM</name>
<dbReference type="SMART" id="SM00091">
    <property type="entry name" value="PAS"/>
    <property type="match status" value="1"/>
</dbReference>
<dbReference type="Proteomes" id="UP000528457">
    <property type="component" value="Unassembled WGS sequence"/>
</dbReference>
<dbReference type="PANTHER" id="PTHR45453">
    <property type="entry name" value="PHOSPHATE REGULON SENSOR PROTEIN PHOR"/>
    <property type="match status" value="1"/>
</dbReference>
<dbReference type="InterPro" id="IPR050351">
    <property type="entry name" value="BphY/WalK/GraS-like"/>
</dbReference>
<dbReference type="RefSeq" id="WP_166847734.1">
    <property type="nucleotide sequence ID" value="NZ_JAAONY010000003.1"/>
</dbReference>
<dbReference type="AlphaFoldDB" id="A0A7X0JWF2"/>
<feature type="domain" description="Histidine kinase" evidence="9">
    <location>
        <begin position="191"/>
        <end position="398"/>
    </location>
</feature>
<dbReference type="GO" id="GO:0000155">
    <property type="term" value="F:phosphorelay sensor kinase activity"/>
    <property type="evidence" value="ECO:0007669"/>
    <property type="project" value="InterPro"/>
</dbReference>
<dbReference type="InterPro" id="IPR003594">
    <property type="entry name" value="HATPase_dom"/>
</dbReference>
<dbReference type="InParanoid" id="A0A7X0JWF2"/>
<dbReference type="CDD" id="cd00075">
    <property type="entry name" value="HATPase"/>
    <property type="match status" value="1"/>
</dbReference>
<keyword evidence="3" id="KW-0597">Phosphoprotein</keyword>
<dbReference type="InterPro" id="IPR036097">
    <property type="entry name" value="HisK_dim/P_sf"/>
</dbReference>
<dbReference type="EMBL" id="JACHHT010000003">
    <property type="protein sequence ID" value="MBB6523479.1"/>
    <property type="molecule type" value="Genomic_DNA"/>
</dbReference>
<dbReference type="GO" id="GO:0005886">
    <property type="term" value="C:plasma membrane"/>
    <property type="evidence" value="ECO:0007669"/>
    <property type="project" value="TreeGrafter"/>
</dbReference>
<comment type="catalytic activity">
    <reaction evidence="1">
        <text>ATP + protein L-histidine = ADP + protein N-phospho-L-histidine.</text>
        <dbReference type="EC" id="2.7.13.3"/>
    </reaction>
</comment>
<accession>A0A7X0JWF2</accession>
<dbReference type="InterPro" id="IPR004358">
    <property type="entry name" value="Sig_transdc_His_kin-like_C"/>
</dbReference>
<dbReference type="Pfam" id="PF00512">
    <property type="entry name" value="HisKA"/>
    <property type="match status" value="1"/>
</dbReference>
<dbReference type="Pfam" id="PF13188">
    <property type="entry name" value="PAS_8"/>
    <property type="match status" value="1"/>
</dbReference>
<evidence type="ECO:0000256" key="3">
    <source>
        <dbReference type="ARBA" id="ARBA00022553"/>
    </source>
</evidence>
<dbReference type="GO" id="GO:0004721">
    <property type="term" value="F:phosphoprotein phosphatase activity"/>
    <property type="evidence" value="ECO:0007669"/>
    <property type="project" value="TreeGrafter"/>
</dbReference>